<organism evidence="2 3">
    <name type="scientific">Caulobacter phage TMCBR2</name>
    <dbReference type="NCBI Taxonomy" id="3025404"/>
    <lineage>
        <taxon>Viruses</taxon>
        <taxon>Duplodnaviria</taxon>
        <taxon>Heunggongvirae</taxon>
        <taxon>Uroviricota</taxon>
        <taxon>Caudoviricetes</taxon>
        <taxon>Caudoviricetes incertae sedis</taxon>
        <taxon>Kronosvirus</taxon>
        <taxon>Kronosvirus pomeria</taxon>
    </lineage>
</organism>
<evidence type="ECO:0000313" key="3">
    <source>
        <dbReference type="Proteomes" id="UP001218377"/>
    </source>
</evidence>
<sequence>MVTQSHPFPFGGHVVPPSLLAIKGHLAVCGDCGARDVIKSRQPQGIPAEAVAKKLRQLGWDATSKGKNLRCPACTGYGKPIPVLINEPRASLSGLAAIPTRAVWSIPCEASDHRQPSGVCCRSLTLEMTGKWPKRADGSPMIPDKEVEKQARRAKWEVLSKGGLFCPEHRKAFTALGAIVAAAHDPAKACAALMKPERGQRTMTLAEAKTVLREADEEARRVWGDDHVINAIAKSLEYEDQRQQRKDEEMAAADSAAAIKEPNFEQRRTINAKLAEVHNGEGYAEAWTDAKVAEALDVPRAWVTKIREEFHGPAVNEAAARERAKMLHELHRDMKTAKASLRGLLDKVAAAETTLDGLETRLAALEAS</sequence>
<feature type="coiled-coil region" evidence="1">
    <location>
        <begin position="341"/>
        <end position="368"/>
    </location>
</feature>
<gene>
    <name evidence="2" type="ORF">TMCBR2_gp033c</name>
</gene>
<reference evidence="2 3" key="1">
    <citation type="submission" date="2023-01" db="EMBL/GenBank/DDBJ databases">
        <title>New species of Caulobacter bacteriophages in the Kronosvirus genus.</title>
        <authorList>
            <person name="Mohammadi T."/>
            <person name="Millwood A."/>
            <person name="Ely B."/>
        </authorList>
    </citation>
    <scope>NUCLEOTIDE SEQUENCE [LARGE SCALE GENOMIC DNA]</scope>
    <source>
        <strain evidence="2 3">TMCBR2</strain>
    </source>
</reference>
<proteinExistence type="predicted"/>
<dbReference type="EMBL" id="OQ269668">
    <property type="protein sequence ID" value="WCS66518.1"/>
    <property type="molecule type" value="Genomic_DNA"/>
</dbReference>
<protein>
    <submittedName>
        <fullName evidence="2">Uncharacterized protein</fullName>
    </submittedName>
</protein>
<evidence type="ECO:0000256" key="1">
    <source>
        <dbReference type="SAM" id="Coils"/>
    </source>
</evidence>
<keyword evidence="1" id="KW-0175">Coiled coil</keyword>
<evidence type="ECO:0000313" key="2">
    <source>
        <dbReference type="EMBL" id="WCS66518.1"/>
    </source>
</evidence>
<name>A0AAE9YJR1_9CAUD</name>
<dbReference type="Proteomes" id="UP001218377">
    <property type="component" value="Segment"/>
</dbReference>
<accession>A0AAE9YJR1</accession>
<keyword evidence="3" id="KW-1185">Reference proteome</keyword>